<reference evidence="1" key="1">
    <citation type="submission" date="2020-08" db="EMBL/GenBank/DDBJ databases">
        <title>Lewinella bacteria from marine environments.</title>
        <authorList>
            <person name="Zhong Y."/>
        </authorList>
    </citation>
    <scope>NUCLEOTIDE SEQUENCE</scope>
    <source>
        <strain evidence="1">KCTC 42187</strain>
    </source>
</reference>
<gene>
    <name evidence="1" type="ORF">H9S92_10165</name>
</gene>
<evidence type="ECO:0000313" key="2">
    <source>
        <dbReference type="Proteomes" id="UP000650081"/>
    </source>
</evidence>
<dbReference type="EMBL" id="JACSIT010000100">
    <property type="protein sequence ID" value="MBC6994531.1"/>
    <property type="molecule type" value="Genomic_DNA"/>
</dbReference>
<dbReference type="SUPFAM" id="SSF54593">
    <property type="entry name" value="Glyoxalase/Bleomycin resistance protein/Dihydroxybiphenyl dioxygenase"/>
    <property type="match status" value="1"/>
</dbReference>
<dbReference type="RefSeq" id="WP_187466602.1">
    <property type="nucleotide sequence ID" value="NZ_JACSIT010000100.1"/>
</dbReference>
<dbReference type="AlphaFoldDB" id="A0A923PMR1"/>
<dbReference type="InterPro" id="IPR010393">
    <property type="entry name" value="DUF991_YecM-like"/>
</dbReference>
<organism evidence="1 2">
    <name type="scientific">Neolewinella lacunae</name>
    <dbReference type="NCBI Taxonomy" id="1517758"/>
    <lineage>
        <taxon>Bacteria</taxon>
        <taxon>Pseudomonadati</taxon>
        <taxon>Bacteroidota</taxon>
        <taxon>Saprospiria</taxon>
        <taxon>Saprospirales</taxon>
        <taxon>Lewinellaceae</taxon>
        <taxon>Neolewinella</taxon>
    </lineage>
</organism>
<proteinExistence type="predicted"/>
<dbReference type="InterPro" id="IPR029068">
    <property type="entry name" value="Glyas_Bleomycin-R_OHBP_Dase"/>
</dbReference>
<protein>
    <submittedName>
        <fullName evidence="1">VOC family protein</fullName>
    </submittedName>
</protein>
<dbReference type="Pfam" id="PF06185">
    <property type="entry name" value="YecM"/>
    <property type="match status" value="1"/>
</dbReference>
<comment type="caution">
    <text evidence="1">The sequence shown here is derived from an EMBL/GenBank/DDBJ whole genome shotgun (WGS) entry which is preliminary data.</text>
</comment>
<dbReference type="Gene3D" id="3.10.180.10">
    <property type="entry name" value="2,3-Dihydroxybiphenyl 1,2-Dioxygenase, domain 1"/>
    <property type="match status" value="1"/>
</dbReference>
<dbReference type="PANTHER" id="PTHR37519">
    <property type="match status" value="1"/>
</dbReference>
<accession>A0A923PMR1</accession>
<sequence length="170" mass="19168">MLPHPTPFLTELLASLEPTPGALDHLLLDHICYRVESVADYERLRDALLVDNILLAESIIQGRRISTFRMSAPWVHGQRRIELLELPEPKPGSFYPEGYDHVEFVTDRPLAAFADWLEEHLGIDEARIDRSGLSKASNADLRIHLGGGWSVKFHERALDAVIAEELGQEP</sequence>
<dbReference type="PANTHER" id="PTHR37519:SF1">
    <property type="entry name" value="DIHYDROXYBIPHENYL DIOXYGENASE DOMAIN-CONTAINING PROTEIN"/>
    <property type="match status" value="1"/>
</dbReference>
<name>A0A923PMR1_9BACT</name>
<evidence type="ECO:0000313" key="1">
    <source>
        <dbReference type="EMBL" id="MBC6994531.1"/>
    </source>
</evidence>
<dbReference type="Proteomes" id="UP000650081">
    <property type="component" value="Unassembled WGS sequence"/>
</dbReference>
<keyword evidence="2" id="KW-1185">Reference proteome</keyword>